<reference evidence="1 2" key="1">
    <citation type="journal article" date="2008" name="Genome Biol.">
        <title>The complete genome, comparative and functional analysis of Stenotrophomonas maltophilia reveals an organism heavily shielded by drug resistance determinants.</title>
        <authorList>
            <person name="Crossman L.C."/>
            <person name="Gould V.C."/>
            <person name="Dow J.M."/>
            <person name="Vernikos G.S."/>
            <person name="Okazaki A."/>
            <person name="Sebaihia M."/>
            <person name="Saunders D."/>
            <person name="Arrowsmith C."/>
            <person name="Carver T."/>
            <person name="Peters N."/>
            <person name="Adlem E."/>
            <person name="Kerhornou A."/>
            <person name="Lord A."/>
            <person name="Murphy L."/>
            <person name="Seeger K."/>
            <person name="Squares R."/>
            <person name="Rutter S."/>
            <person name="Quail M.A."/>
            <person name="Rajandream M.A."/>
            <person name="Harris D."/>
            <person name="Churcher C."/>
            <person name="Bentley S.D."/>
            <person name="Parkhill J."/>
            <person name="Thomson N.R."/>
            <person name="Avison M.B."/>
        </authorList>
    </citation>
    <scope>NUCLEOTIDE SEQUENCE [LARGE SCALE GENOMIC DNA]</scope>
    <source>
        <strain evidence="1 2">K279a</strain>
    </source>
</reference>
<accession>B2FN58</accession>
<dbReference type="AlphaFoldDB" id="B2FN58"/>
<dbReference type="HOGENOM" id="CLU_185365_0_0_6"/>
<evidence type="ECO:0000313" key="1">
    <source>
        <dbReference type="EMBL" id="CAQ46785.1"/>
    </source>
</evidence>
<dbReference type="Proteomes" id="UP000008840">
    <property type="component" value="Chromosome"/>
</dbReference>
<gene>
    <name evidence="1" type="ordered locus">Smlt3357</name>
</gene>
<name>B2FN58_STRMK</name>
<organism evidence="1 2">
    <name type="scientific">Stenotrophomonas maltophilia (strain K279a)</name>
    <dbReference type="NCBI Taxonomy" id="522373"/>
    <lineage>
        <taxon>Bacteria</taxon>
        <taxon>Pseudomonadati</taxon>
        <taxon>Pseudomonadota</taxon>
        <taxon>Gammaproteobacteria</taxon>
        <taxon>Lysobacterales</taxon>
        <taxon>Lysobacteraceae</taxon>
        <taxon>Stenotrophomonas</taxon>
        <taxon>Stenotrophomonas maltophilia group</taxon>
    </lineage>
</organism>
<dbReference type="EMBL" id="AM743169">
    <property type="protein sequence ID" value="CAQ46785.1"/>
    <property type="molecule type" value="Genomic_DNA"/>
</dbReference>
<keyword evidence="2" id="KW-1185">Reference proteome</keyword>
<dbReference type="EnsemblBacteria" id="CAQ46785">
    <property type="protein sequence ID" value="CAQ46785"/>
    <property type="gene ID" value="Smlt3357"/>
</dbReference>
<evidence type="ECO:0000313" key="2">
    <source>
        <dbReference type="Proteomes" id="UP000008840"/>
    </source>
</evidence>
<dbReference type="KEGG" id="sml:Smlt3357"/>
<sequence>MSRMLIRLQCEQRQWRVLHPDRPEPIDFRDGARAFDFAETLARLHFVDTGQRAAVRVEASGAFVEAVSYG</sequence>
<protein>
    <submittedName>
        <fullName evidence="1">Uncharacterized protein</fullName>
    </submittedName>
</protein>
<proteinExistence type="predicted"/>